<accession>A0A016UYF4</accession>
<evidence type="ECO:0000313" key="1">
    <source>
        <dbReference type="EMBL" id="EYC19498.1"/>
    </source>
</evidence>
<dbReference type="EMBL" id="JARK01001360">
    <property type="protein sequence ID" value="EYC19498.1"/>
    <property type="molecule type" value="Genomic_DNA"/>
</dbReference>
<gene>
    <name evidence="1" type="primary">Acey_s0024.g896</name>
    <name evidence="1" type="ORF">Y032_0024g896</name>
</gene>
<dbReference type="Proteomes" id="UP000024635">
    <property type="component" value="Unassembled WGS sequence"/>
</dbReference>
<comment type="caution">
    <text evidence="1">The sequence shown here is derived from an EMBL/GenBank/DDBJ whole genome shotgun (WGS) entry which is preliminary data.</text>
</comment>
<proteinExistence type="predicted"/>
<sequence>MKSLESEYFVVHSETPNLTHSSPTLWSLAVIIWFQPMKCKNQLRDKSYAAGLRLVHSYVRRGSSLQIYEHLWVETDKFSKLKWDR</sequence>
<keyword evidence="2" id="KW-1185">Reference proteome</keyword>
<protein>
    <submittedName>
        <fullName evidence="1">Uncharacterized protein</fullName>
    </submittedName>
</protein>
<reference evidence="2" key="1">
    <citation type="journal article" date="2015" name="Nat. Genet.">
        <title>The genome and transcriptome of the zoonotic hookworm Ancylostoma ceylanicum identify infection-specific gene families.</title>
        <authorList>
            <person name="Schwarz E.M."/>
            <person name="Hu Y."/>
            <person name="Antoshechkin I."/>
            <person name="Miller M.M."/>
            <person name="Sternberg P.W."/>
            <person name="Aroian R.V."/>
        </authorList>
    </citation>
    <scope>NUCLEOTIDE SEQUENCE</scope>
    <source>
        <strain evidence="2">HY135</strain>
    </source>
</reference>
<dbReference type="AlphaFoldDB" id="A0A016UYF4"/>
<name>A0A016UYF4_9BILA</name>
<organism evidence="1 2">
    <name type="scientific">Ancylostoma ceylanicum</name>
    <dbReference type="NCBI Taxonomy" id="53326"/>
    <lineage>
        <taxon>Eukaryota</taxon>
        <taxon>Metazoa</taxon>
        <taxon>Ecdysozoa</taxon>
        <taxon>Nematoda</taxon>
        <taxon>Chromadorea</taxon>
        <taxon>Rhabditida</taxon>
        <taxon>Rhabditina</taxon>
        <taxon>Rhabditomorpha</taxon>
        <taxon>Strongyloidea</taxon>
        <taxon>Ancylostomatidae</taxon>
        <taxon>Ancylostomatinae</taxon>
        <taxon>Ancylostoma</taxon>
    </lineage>
</organism>
<evidence type="ECO:0000313" key="2">
    <source>
        <dbReference type="Proteomes" id="UP000024635"/>
    </source>
</evidence>